<dbReference type="Proteomes" id="UP000271162">
    <property type="component" value="Unassembled WGS sequence"/>
</dbReference>
<evidence type="ECO:0000313" key="3">
    <source>
        <dbReference type="EMBL" id="VDL84540.1"/>
    </source>
</evidence>
<dbReference type="EMBL" id="UYSL01025537">
    <property type="protein sequence ID" value="VDL84540.1"/>
    <property type="molecule type" value="Genomic_DNA"/>
</dbReference>
<reference evidence="5" key="1">
    <citation type="submission" date="2017-02" db="UniProtKB">
        <authorList>
            <consortium name="WormBaseParasite"/>
        </authorList>
    </citation>
    <scope>IDENTIFICATION</scope>
</reference>
<dbReference type="WBParaSite" id="NBR_0002080101-mRNA-1">
    <property type="protein sequence ID" value="NBR_0002080101-mRNA-1"/>
    <property type="gene ID" value="NBR_0002080101"/>
</dbReference>
<evidence type="ECO:0000313" key="5">
    <source>
        <dbReference type="WBParaSite" id="NBR_0002080101-mRNA-1"/>
    </source>
</evidence>
<feature type="compositionally biased region" description="Acidic residues" evidence="2">
    <location>
        <begin position="189"/>
        <end position="199"/>
    </location>
</feature>
<feature type="coiled-coil region" evidence="1">
    <location>
        <begin position="55"/>
        <end position="84"/>
    </location>
</feature>
<proteinExistence type="predicted"/>
<feature type="compositionally biased region" description="Basic and acidic residues" evidence="2">
    <location>
        <begin position="200"/>
        <end position="215"/>
    </location>
</feature>
<organism evidence="5">
    <name type="scientific">Nippostrongylus brasiliensis</name>
    <name type="common">Rat hookworm</name>
    <dbReference type="NCBI Taxonomy" id="27835"/>
    <lineage>
        <taxon>Eukaryota</taxon>
        <taxon>Metazoa</taxon>
        <taxon>Ecdysozoa</taxon>
        <taxon>Nematoda</taxon>
        <taxon>Chromadorea</taxon>
        <taxon>Rhabditida</taxon>
        <taxon>Rhabditina</taxon>
        <taxon>Rhabditomorpha</taxon>
        <taxon>Strongyloidea</taxon>
        <taxon>Heligmosomidae</taxon>
        <taxon>Nippostrongylus</taxon>
    </lineage>
</organism>
<feature type="compositionally biased region" description="Basic residues" evidence="2">
    <location>
        <begin position="249"/>
        <end position="260"/>
    </location>
</feature>
<reference evidence="3 4" key="2">
    <citation type="submission" date="2018-11" db="EMBL/GenBank/DDBJ databases">
        <authorList>
            <consortium name="Pathogen Informatics"/>
        </authorList>
    </citation>
    <scope>NUCLEOTIDE SEQUENCE [LARGE SCALE GENOMIC DNA]</scope>
</reference>
<evidence type="ECO:0000313" key="4">
    <source>
        <dbReference type="Proteomes" id="UP000271162"/>
    </source>
</evidence>
<sequence length="260" mass="31023">MQTFVQSLRAKEPSSMDGNDGASEKTVDDMSLDLAEDVLDLDYDDDQEIQKEEPIVEKKNDNERAQIEKRMEELKAELTEKAHVPKRRIFGVTHMRAEEKFMRCAFCNGKGVHYSDCCPHFITVKERASRVRCRLCLDTLHTTENCNRRRKKCFYCQQEDHHTALCDLPEKIQDLNEEYDELKEMLEEMDMPEDDDDKDEPSTSRRYQEHRKPYNEYDDSADEPSTSRRYREHRKPYNEDDDDEDKPSTSRRSREYRKRD</sequence>
<feature type="region of interest" description="Disordered" evidence="2">
    <location>
        <begin position="1"/>
        <end position="27"/>
    </location>
</feature>
<name>A0A0N4YU79_NIPBR</name>
<evidence type="ECO:0000256" key="2">
    <source>
        <dbReference type="SAM" id="MobiDB-lite"/>
    </source>
</evidence>
<gene>
    <name evidence="3" type="ORF">NBR_LOCUS20802</name>
</gene>
<keyword evidence="4" id="KW-1185">Reference proteome</keyword>
<feature type="region of interest" description="Disordered" evidence="2">
    <location>
        <begin position="189"/>
        <end position="260"/>
    </location>
</feature>
<evidence type="ECO:0000256" key="1">
    <source>
        <dbReference type="SAM" id="Coils"/>
    </source>
</evidence>
<protein>
    <submittedName>
        <fullName evidence="5">CCHC-type domain-containing protein</fullName>
    </submittedName>
</protein>
<dbReference type="AlphaFoldDB" id="A0A0N4YU79"/>
<keyword evidence="1" id="KW-0175">Coiled coil</keyword>
<accession>A0A0N4YU79</accession>